<comment type="subcellular location">
    <subcellularLocation>
        <location evidence="1">Membrane</location>
        <topology evidence="1">Multi-pass membrane protein</topology>
    </subcellularLocation>
</comment>
<evidence type="ECO:0000256" key="1">
    <source>
        <dbReference type="ARBA" id="ARBA00004141"/>
    </source>
</evidence>
<organism evidence="12 13">
    <name type="scientific">Brasilonema sennae CENA114</name>
    <dbReference type="NCBI Taxonomy" id="415709"/>
    <lineage>
        <taxon>Bacteria</taxon>
        <taxon>Bacillati</taxon>
        <taxon>Cyanobacteriota</taxon>
        <taxon>Cyanophyceae</taxon>
        <taxon>Nostocales</taxon>
        <taxon>Scytonemataceae</taxon>
        <taxon>Brasilonema</taxon>
        <taxon>Bromeliae group (in: Brasilonema)</taxon>
    </lineage>
</organism>
<feature type="transmembrane region" description="Helical" evidence="9">
    <location>
        <begin position="279"/>
        <end position="299"/>
    </location>
</feature>
<dbReference type="KEGG" id="bsen:DP114_11670"/>
<dbReference type="SUPFAM" id="SSF52402">
    <property type="entry name" value="Adenine nucleotide alpha hydrolases-like"/>
    <property type="match status" value="2"/>
</dbReference>
<dbReference type="GO" id="GO:0015297">
    <property type="term" value="F:antiporter activity"/>
    <property type="evidence" value="ECO:0007669"/>
    <property type="project" value="UniProtKB-KW"/>
</dbReference>
<feature type="transmembrane region" description="Helical" evidence="9">
    <location>
        <begin position="233"/>
        <end position="259"/>
    </location>
</feature>
<evidence type="ECO:0000256" key="8">
    <source>
        <dbReference type="ARBA" id="ARBA00023136"/>
    </source>
</evidence>
<evidence type="ECO:0000313" key="13">
    <source>
        <dbReference type="Proteomes" id="UP000503129"/>
    </source>
</evidence>
<dbReference type="EMBL" id="CP030118">
    <property type="protein sequence ID" value="QDL08465.1"/>
    <property type="molecule type" value="Genomic_DNA"/>
</dbReference>
<evidence type="ECO:0000256" key="7">
    <source>
        <dbReference type="ARBA" id="ARBA00023065"/>
    </source>
</evidence>
<keyword evidence="7" id="KW-0406">Ion transport</keyword>
<protein>
    <submittedName>
        <fullName evidence="12">Sodium:proton antiporter</fullName>
    </submittedName>
</protein>
<feature type="transmembrane region" description="Helical" evidence="9">
    <location>
        <begin position="22"/>
        <end position="39"/>
    </location>
</feature>
<dbReference type="AlphaFoldDB" id="A0A856MB46"/>
<accession>A0A856MB46</accession>
<keyword evidence="5 9" id="KW-0812">Transmembrane</keyword>
<evidence type="ECO:0000256" key="4">
    <source>
        <dbReference type="ARBA" id="ARBA00022449"/>
    </source>
</evidence>
<keyword evidence="13" id="KW-1185">Reference proteome</keyword>
<feature type="transmembrane region" description="Helical" evidence="9">
    <location>
        <begin position="372"/>
        <end position="390"/>
    </location>
</feature>
<name>A0A856MB46_9CYAN</name>
<keyword evidence="6 9" id="KW-1133">Transmembrane helix</keyword>
<dbReference type="PANTHER" id="PTHR43562:SF4">
    <property type="entry name" value="NA(+)_H(+) ANTIPORTER NHAS5"/>
    <property type="match status" value="1"/>
</dbReference>
<proteinExistence type="inferred from homology"/>
<feature type="domain" description="UspA" evidence="10">
    <location>
        <begin position="563"/>
        <end position="687"/>
    </location>
</feature>
<feature type="transmembrane region" description="Helical" evidence="9">
    <location>
        <begin position="311"/>
        <end position="330"/>
    </location>
</feature>
<feature type="transmembrane region" description="Helical" evidence="9">
    <location>
        <begin position="342"/>
        <end position="360"/>
    </location>
</feature>
<dbReference type="GO" id="GO:0016020">
    <property type="term" value="C:membrane"/>
    <property type="evidence" value="ECO:0007669"/>
    <property type="project" value="UniProtKB-SubCell"/>
</dbReference>
<dbReference type="Pfam" id="PF00582">
    <property type="entry name" value="Usp"/>
    <property type="match status" value="2"/>
</dbReference>
<dbReference type="Gene3D" id="1.20.1530.20">
    <property type="match status" value="1"/>
</dbReference>
<dbReference type="Gene3D" id="3.40.50.12370">
    <property type="match status" value="1"/>
</dbReference>
<evidence type="ECO:0000256" key="9">
    <source>
        <dbReference type="SAM" id="Phobius"/>
    </source>
</evidence>
<evidence type="ECO:0000313" key="12">
    <source>
        <dbReference type="EMBL" id="QDL08465.1"/>
    </source>
</evidence>
<evidence type="ECO:0000256" key="6">
    <source>
        <dbReference type="ARBA" id="ARBA00022989"/>
    </source>
</evidence>
<evidence type="ECO:0000256" key="2">
    <source>
        <dbReference type="ARBA" id="ARBA00005551"/>
    </source>
</evidence>
<keyword evidence="8 9" id="KW-0472">Membrane</keyword>
<feature type="transmembrane region" description="Helical" evidence="9">
    <location>
        <begin position="71"/>
        <end position="91"/>
    </location>
</feature>
<dbReference type="Pfam" id="PF00999">
    <property type="entry name" value="Na_H_Exchanger"/>
    <property type="match status" value="1"/>
</dbReference>
<dbReference type="InterPro" id="IPR038770">
    <property type="entry name" value="Na+/solute_symporter_sf"/>
</dbReference>
<dbReference type="InterPro" id="IPR006153">
    <property type="entry name" value="Cation/H_exchanger_TM"/>
</dbReference>
<reference evidence="12 13" key="1">
    <citation type="submission" date="2018-06" db="EMBL/GenBank/DDBJ databases">
        <title>Comparative genomics of Brasilonema spp. strains.</title>
        <authorList>
            <person name="Alvarenga D.O."/>
            <person name="Fiore M.F."/>
            <person name="Varani A.M."/>
        </authorList>
    </citation>
    <scope>NUCLEOTIDE SEQUENCE [LARGE SCALE GENOMIC DNA]</scope>
    <source>
        <strain evidence="12 13">CENA114</strain>
    </source>
</reference>
<dbReference type="InterPro" id="IPR006016">
    <property type="entry name" value="UspA"/>
</dbReference>
<comment type="similarity">
    <text evidence="2">Belongs to the monovalent cation:proton antiporter 2 (CPA2) transporter (TC 2.A.37) family.</text>
</comment>
<feature type="transmembrane region" description="Helical" evidence="9">
    <location>
        <begin position="103"/>
        <end position="125"/>
    </location>
</feature>
<evidence type="ECO:0000256" key="3">
    <source>
        <dbReference type="ARBA" id="ARBA00022448"/>
    </source>
</evidence>
<keyword evidence="3" id="KW-0813">Transport</keyword>
<feature type="domain" description="UspA" evidence="10">
    <location>
        <begin position="425"/>
        <end position="555"/>
    </location>
</feature>
<feature type="transmembrane region" description="Helical" evidence="9">
    <location>
        <begin position="46"/>
        <end position="65"/>
    </location>
</feature>
<dbReference type="PANTHER" id="PTHR43562">
    <property type="entry name" value="NAPA-TYPE SODIUM/HYDROGEN ANTIPORTER"/>
    <property type="match status" value="1"/>
</dbReference>
<feature type="domain" description="Cation/H+ exchanger transmembrane" evidence="11">
    <location>
        <begin position="30"/>
        <end position="390"/>
    </location>
</feature>
<evidence type="ECO:0000256" key="5">
    <source>
        <dbReference type="ARBA" id="ARBA00022692"/>
    </source>
</evidence>
<feature type="transmembrane region" description="Helical" evidence="9">
    <location>
        <begin position="131"/>
        <end position="150"/>
    </location>
</feature>
<evidence type="ECO:0000259" key="11">
    <source>
        <dbReference type="Pfam" id="PF00999"/>
    </source>
</evidence>
<dbReference type="GO" id="GO:1902600">
    <property type="term" value="P:proton transmembrane transport"/>
    <property type="evidence" value="ECO:0007669"/>
    <property type="project" value="InterPro"/>
</dbReference>
<evidence type="ECO:0000259" key="10">
    <source>
        <dbReference type="Pfam" id="PF00582"/>
    </source>
</evidence>
<feature type="transmembrane region" description="Helical" evidence="9">
    <location>
        <begin position="192"/>
        <end position="213"/>
    </location>
</feature>
<feature type="transmembrane region" description="Helical" evidence="9">
    <location>
        <begin position="162"/>
        <end position="186"/>
    </location>
</feature>
<dbReference type="Proteomes" id="UP000503129">
    <property type="component" value="Chromosome"/>
</dbReference>
<dbReference type="RefSeq" id="WP_171976135.1">
    <property type="nucleotide sequence ID" value="NZ_CAWOXK010000001.1"/>
</dbReference>
<gene>
    <name evidence="12" type="ORF">DP114_11670</name>
</gene>
<keyword evidence="4" id="KW-0050">Antiport</keyword>
<sequence>MELILQVLALEPTSQIFAKEPIVPFAILLVVILVVPIVFERLQLPGLVGLLVSGVVLGPYGWNLLNTESAMMPVLSNIGLVYLMFVAGLEIDIQQFRRTKNQSLGFGSLSFLVPLVVGTFIGRFFDFEWNSSILIGSLFASHTLLAYPILSRLGVVNNEAISVSIGASIVTDLAALLVLAICVAIKDGSFSFGRLITLITLLTLYSIVVLVGFDWAGKQFFRRSGDEEGNQFLFVLLCVFLATVGAQLIGVEKIVGAFLAGLAVNETVGEGPVKEKVVFVGSVLFIPIFFVNVGLLVNVPAFLQSIDTLELTFFIIIGLVASKFIAAYLVKLIYRYNWQETLTMWSLSVPQVGATLGATIMGYQAKLLDDRILSSVIVLMLITSTLGLFITSRVAVGLTNSGMKDIGTVNLTYQNQEENDSSYSIVVPVHNPQTQQHLIEMAALLARQSHGRIIPLAIATAFAHMDAPQLDASVQRSHRLLAKATALSKVLGVEAEPLLRIDDAFAQGISRASREQKASLIIMGWGKRTGFKARLFGNVIDNVLWASHCPVAVTRLVESPKKFQRILVPLENLMTPSLQPVKFAQILADANQAQVTVLNVCERRTSSSKIAWRRSQLSLLISRLALQNPPEIQIIPHENTAQAILQAARLYDLVVLPFIRNRTVPGGLAISDVTTQLAKQLTCSIVMLGEPQRTQDIIVQTEVTSSTTAAMSEGIV</sequence>